<sequence length="97" mass="10307">MAVLASAALLALPTAGTVEAASSPKPKSYANCTALNKVYPHGVGKAKAKDKVSGKSKPVTNFRKSDKVYSYNDGGSKRYKGEKDLDRDNDGIACEKR</sequence>
<feature type="chain" id="PRO_5016769550" evidence="2">
    <location>
        <begin position="21"/>
        <end position="97"/>
    </location>
</feature>
<evidence type="ECO:0000313" key="4">
    <source>
        <dbReference type="EMBL" id="RCK70490.1"/>
    </source>
</evidence>
<dbReference type="InterPro" id="IPR008613">
    <property type="entry name" value="Excalibur_Ca-bd_domain"/>
</dbReference>
<accession>A0A367YXD8</accession>
<organism evidence="4 5">
    <name type="scientific">Desertihabitans brevis</name>
    <dbReference type="NCBI Taxonomy" id="2268447"/>
    <lineage>
        <taxon>Bacteria</taxon>
        <taxon>Bacillati</taxon>
        <taxon>Actinomycetota</taxon>
        <taxon>Actinomycetes</taxon>
        <taxon>Propionibacteriales</taxon>
        <taxon>Propionibacteriaceae</taxon>
        <taxon>Desertihabitans</taxon>
    </lineage>
</organism>
<evidence type="ECO:0000313" key="5">
    <source>
        <dbReference type="Proteomes" id="UP000252770"/>
    </source>
</evidence>
<comment type="caution">
    <text evidence="4">The sequence shown here is derived from an EMBL/GenBank/DDBJ whole genome shotgun (WGS) entry which is preliminary data.</text>
</comment>
<evidence type="ECO:0000256" key="2">
    <source>
        <dbReference type="SAM" id="SignalP"/>
    </source>
</evidence>
<proteinExistence type="predicted"/>
<reference evidence="4 5" key="1">
    <citation type="submission" date="2018-07" db="EMBL/GenBank/DDBJ databases">
        <title>Desertimonas flava gen. nov. sp. nov.</title>
        <authorList>
            <person name="Liu S."/>
        </authorList>
    </citation>
    <scope>NUCLEOTIDE SEQUENCE [LARGE SCALE GENOMIC DNA]</scope>
    <source>
        <strain evidence="4 5">16Sb5-5</strain>
    </source>
</reference>
<feature type="region of interest" description="Disordered" evidence="1">
    <location>
        <begin position="73"/>
        <end position="97"/>
    </location>
</feature>
<gene>
    <name evidence="4" type="ORF">DT076_07155</name>
</gene>
<feature type="domain" description="Excalibur calcium-binding" evidence="3">
    <location>
        <begin position="28"/>
        <end position="95"/>
    </location>
</feature>
<keyword evidence="5" id="KW-1185">Reference proteome</keyword>
<evidence type="ECO:0000259" key="3">
    <source>
        <dbReference type="SMART" id="SM00894"/>
    </source>
</evidence>
<protein>
    <submittedName>
        <fullName evidence="4">Calcium-binding protein</fullName>
    </submittedName>
</protein>
<dbReference type="EMBL" id="QOUI01000003">
    <property type="protein sequence ID" value="RCK70490.1"/>
    <property type="molecule type" value="Genomic_DNA"/>
</dbReference>
<dbReference type="SMART" id="SM00894">
    <property type="entry name" value="Excalibur"/>
    <property type="match status" value="1"/>
</dbReference>
<dbReference type="Proteomes" id="UP000252770">
    <property type="component" value="Unassembled WGS sequence"/>
</dbReference>
<evidence type="ECO:0000256" key="1">
    <source>
        <dbReference type="SAM" id="MobiDB-lite"/>
    </source>
</evidence>
<feature type="compositionally biased region" description="Basic and acidic residues" evidence="1">
    <location>
        <begin position="75"/>
        <end position="97"/>
    </location>
</feature>
<dbReference type="Pfam" id="PF05901">
    <property type="entry name" value="Excalibur"/>
    <property type="match status" value="1"/>
</dbReference>
<keyword evidence="2" id="KW-0732">Signal</keyword>
<name>A0A367YXD8_9ACTN</name>
<dbReference type="AlphaFoldDB" id="A0A367YXD8"/>
<feature type="signal peptide" evidence="2">
    <location>
        <begin position="1"/>
        <end position="20"/>
    </location>
</feature>